<accession>A0A0B1S7L1</accession>
<keyword evidence="1" id="KW-0812">Transmembrane</keyword>
<reference evidence="2 3" key="1">
    <citation type="submission" date="2014-03" db="EMBL/GenBank/DDBJ databases">
        <title>Draft genome of the hookworm Oesophagostomum dentatum.</title>
        <authorList>
            <person name="Mitreva M."/>
        </authorList>
    </citation>
    <scope>NUCLEOTIDE SEQUENCE [LARGE SCALE GENOMIC DNA]</scope>
    <source>
        <strain evidence="2 3">OD-Hann</strain>
    </source>
</reference>
<keyword evidence="3" id="KW-1185">Reference proteome</keyword>
<dbReference type="AlphaFoldDB" id="A0A0B1S7L1"/>
<keyword evidence="1" id="KW-1133">Transmembrane helix</keyword>
<dbReference type="EMBL" id="KN596586">
    <property type="protein sequence ID" value="KHJ80929.1"/>
    <property type="molecule type" value="Genomic_DNA"/>
</dbReference>
<name>A0A0B1S7L1_OESDE</name>
<dbReference type="Proteomes" id="UP000053660">
    <property type="component" value="Unassembled WGS sequence"/>
</dbReference>
<evidence type="ECO:0000313" key="3">
    <source>
        <dbReference type="Proteomes" id="UP000053660"/>
    </source>
</evidence>
<sequence length="87" mass="10394">MSTIFDSRWWLFPTVMLIHAVCHTVDGLILLLIHFRATYLHLKKTTVQVLPQLELKKLHEYIRSSRQYECLRKLLRYACSYNTSRNA</sequence>
<feature type="transmembrane region" description="Helical" evidence="1">
    <location>
        <begin position="12"/>
        <end position="35"/>
    </location>
</feature>
<proteinExistence type="predicted"/>
<evidence type="ECO:0000256" key="1">
    <source>
        <dbReference type="SAM" id="Phobius"/>
    </source>
</evidence>
<evidence type="ECO:0000313" key="2">
    <source>
        <dbReference type="EMBL" id="KHJ80929.1"/>
    </source>
</evidence>
<gene>
    <name evidence="2" type="ORF">OESDEN_19390</name>
</gene>
<protein>
    <submittedName>
        <fullName evidence="2">Uncharacterized protein</fullName>
    </submittedName>
</protein>
<keyword evidence="1" id="KW-0472">Membrane</keyword>
<organism evidence="2 3">
    <name type="scientific">Oesophagostomum dentatum</name>
    <name type="common">Nodular worm</name>
    <dbReference type="NCBI Taxonomy" id="61180"/>
    <lineage>
        <taxon>Eukaryota</taxon>
        <taxon>Metazoa</taxon>
        <taxon>Ecdysozoa</taxon>
        <taxon>Nematoda</taxon>
        <taxon>Chromadorea</taxon>
        <taxon>Rhabditida</taxon>
        <taxon>Rhabditina</taxon>
        <taxon>Rhabditomorpha</taxon>
        <taxon>Strongyloidea</taxon>
        <taxon>Strongylidae</taxon>
        <taxon>Oesophagostomum</taxon>
    </lineage>
</organism>